<evidence type="ECO:0000259" key="1">
    <source>
        <dbReference type="Pfam" id="PF04717"/>
    </source>
</evidence>
<organism evidence="2">
    <name type="scientific">freshwater metagenome</name>
    <dbReference type="NCBI Taxonomy" id="449393"/>
    <lineage>
        <taxon>unclassified sequences</taxon>
        <taxon>metagenomes</taxon>
        <taxon>ecological metagenomes</taxon>
    </lineage>
</organism>
<reference evidence="2" key="1">
    <citation type="submission" date="2014-06" db="EMBL/GenBank/DDBJ databases">
        <title>Key roles for freshwater Actinobacteria revealed by deep metagenomic sequencing.</title>
        <authorList>
            <person name="Ghai R."/>
            <person name="Mizuno C.M."/>
            <person name="Picazo A."/>
            <person name="Camacho A."/>
            <person name="Rodriguez-Valera F."/>
        </authorList>
    </citation>
    <scope>NUCLEOTIDE SEQUENCE</scope>
</reference>
<feature type="domain" description="Gp5/Type VI secretion system Vgr protein OB-fold" evidence="1">
    <location>
        <begin position="371"/>
        <end position="444"/>
    </location>
</feature>
<dbReference type="SUPFAM" id="SSF69279">
    <property type="entry name" value="Phage tail proteins"/>
    <property type="match status" value="1"/>
</dbReference>
<dbReference type="Gene3D" id="3.55.50.10">
    <property type="entry name" value="Baseplate protein-like domains"/>
    <property type="match status" value="1"/>
</dbReference>
<accession>A0A094QB96</accession>
<sequence length="596" mass="62653">MTESVGISVPKVSINGAAVTGIKADALLDVRVVLETAAAAAATLRFHDPYFELLEGSFAKIGTKLQVAFPDAKGTDVIVFKGKIAAIAAEQGAADRHELVITAYDASQQLSHGLTPTTYTEMTAADIVSKIAKRNSLTAKTSITGKKMTYFLQLDSDHAVLDELARRNGAEWWVDDATLHFTKRTLKAPIKLKWGTTLQRFSARFSGAARVDDVTVRGWDPATQKAVTGKATRSAVTSTKVGLKLKMTDTRATQAKALKASSTVTDMPVGAADEAKALAEAMQADLAAGELRVQGEAIGQPKIAAGSTIQIEGAGTQLAGTFVVNRVEHIFGVGRPLLSRFEGGRHGGSELADHIVSAQRGSVRNRRQFAIGTVTNVKDPDKVGRIKVKLPTISDKDDSAWARVVSPGAGKSRGLHLMPDVGDEVLVAFIGGDPRNPVILGGIWSKKFAPPTPEPVKGDKVGERSLVMASGAKLVFTENTDKKKAVVALKHAEPETNLQFDKDGVKINAKKGTKIKLVVGDASVELASDGTITLKGGAITIKATKNLTLQGQKVSIKGSTGAVMDGGGSKVDLSPSGAKVQASGMVTVKGAMIKLN</sequence>
<dbReference type="SUPFAM" id="SSF69255">
    <property type="entry name" value="gp5 N-terminal domain-like"/>
    <property type="match status" value="1"/>
</dbReference>
<dbReference type="Pfam" id="PF05954">
    <property type="entry name" value="Phage_GPD"/>
    <property type="match status" value="1"/>
</dbReference>
<dbReference type="EMBL" id="JNSL01000005">
    <property type="protein sequence ID" value="KGA21505.1"/>
    <property type="molecule type" value="Genomic_DNA"/>
</dbReference>
<dbReference type="InterPro" id="IPR006531">
    <property type="entry name" value="Gp5/Vgr_OB"/>
</dbReference>
<proteinExistence type="predicted"/>
<dbReference type="Gene3D" id="4.10.220.110">
    <property type="match status" value="1"/>
</dbReference>
<dbReference type="Gene3D" id="2.30.110.50">
    <property type="match status" value="1"/>
</dbReference>
<gene>
    <name evidence="2" type="ORF">GM51_1665</name>
</gene>
<dbReference type="InterPro" id="IPR037026">
    <property type="entry name" value="Vgr_OB-fold_dom_sf"/>
</dbReference>
<dbReference type="AlphaFoldDB" id="A0A094QB96"/>
<evidence type="ECO:0000313" key="2">
    <source>
        <dbReference type="EMBL" id="KGA21505.1"/>
    </source>
</evidence>
<protein>
    <recommendedName>
        <fullName evidence="1">Gp5/Type VI secretion system Vgr protein OB-fold domain-containing protein</fullName>
    </recommendedName>
</protein>
<dbReference type="Pfam" id="PF04717">
    <property type="entry name" value="Phage_base_V"/>
    <property type="match status" value="1"/>
</dbReference>
<name>A0A094QB96_9ZZZZ</name>
<dbReference type="Gene3D" id="2.40.50.230">
    <property type="entry name" value="Gp5 N-terminal domain"/>
    <property type="match status" value="1"/>
</dbReference>
<comment type="caution">
    <text evidence="2">The sequence shown here is derived from an EMBL/GenBank/DDBJ whole genome shotgun (WGS) entry which is preliminary data.</text>
</comment>